<evidence type="ECO:0000256" key="7">
    <source>
        <dbReference type="PIRSR" id="PIRSR602481-1"/>
    </source>
</evidence>
<feature type="binding site" evidence="7">
    <location>
        <position position="129"/>
    </location>
    <ligand>
        <name>Zn(2+)</name>
        <dbReference type="ChEBI" id="CHEBI:29105"/>
    </ligand>
</feature>
<dbReference type="PANTHER" id="PTHR33202">
    <property type="entry name" value="ZINC UPTAKE REGULATION PROTEIN"/>
    <property type="match status" value="1"/>
</dbReference>
<protein>
    <submittedName>
        <fullName evidence="9">Peroxide-responsive repressor PerR</fullName>
    </submittedName>
</protein>
<dbReference type="InterPro" id="IPR036388">
    <property type="entry name" value="WH-like_DNA-bd_sf"/>
</dbReference>
<evidence type="ECO:0000313" key="10">
    <source>
        <dbReference type="Proteomes" id="UP000662904"/>
    </source>
</evidence>
<evidence type="ECO:0000256" key="5">
    <source>
        <dbReference type="ARBA" id="ARBA00023125"/>
    </source>
</evidence>
<dbReference type="CDD" id="cd07153">
    <property type="entry name" value="Fur_like"/>
    <property type="match status" value="1"/>
</dbReference>
<dbReference type="Gene3D" id="3.30.1490.190">
    <property type="match status" value="1"/>
</dbReference>
<comment type="similarity">
    <text evidence="1">Belongs to the Fur family.</text>
</comment>
<dbReference type="KEGG" id="kme:H0A61_01284"/>
<keyword evidence="7" id="KW-0479">Metal-binding</keyword>
<keyword evidence="8" id="KW-0408">Iron</keyword>
<organism evidence="9 10">
    <name type="scientific">Koleobacter methoxysyntrophicus</name>
    <dbReference type="NCBI Taxonomy" id="2751313"/>
    <lineage>
        <taxon>Bacteria</taxon>
        <taxon>Bacillati</taxon>
        <taxon>Bacillota</taxon>
        <taxon>Clostridia</taxon>
        <taxon>Koleobacterales</taxon>
        <taxon>Koleobacteraceae</taxon>
        <taxon>Koleobacter</taxon>
    </lineage>
</organism>
<keyword evidence="5" id="KW-0238">DNA-binding</keyword>
<keyword evidence="10" id="KW-1185">Reference proteome</keyword>
<dbReference type="SUPFAM" id="SSF46785">
    <property type="entry name" value="Winged helix' DNA-binding domain"/>
    <property type="match status" value="1"/>
</dbReference>
<feature type="binding site" evidence="8">
    <location>
        <position position="118"/>
    </location>
    <ligand>
        <name>Fe cation</name>
        <dbReference type="ChEBI" id="CHEBI:24875"/>
    </ligand>
</feature>
<proteinExistence type="inferred from homology"/>
<accession>A0A8A0RKH2</accession>
<keyword evidence="3 7" id="KW-0862">Zinc</keyword>
<gene>
    <name evidence="9" type="primary">perR</name>
    <name evidence="9" type="ORF">H0A61_01284</name>
</gene>
<feature type="binding site" evidence="7">
    <location>
        <position position="89"/>
    </location>
    <ligand>
        <name>Zn(2+)</name>
        <dbReference type="ChEBI" id="CHEBI:29105"/>
    </ligand>
</feature>
<dbReference type="PANTHER" id="PTHR33202:SF7">
    <property type="entry name" value="FERRIC UPTAKE REGULATION PROTEIN"/>
    <property type="match status" value="1"/>
</dbReference>
<dbReference type="GO" id="GO:0045892">
    <property type="term" value="P:negative regulation of DNA-templated transcription"/>
    <property type="evidence" value="ECO:0007669"/>
    <property type="project" value="TreeGrafter"/>
</dbReference>
<keyword evidence="2" id="KW-0678">Repressor</keyword>
<dbReference type="GO" id="GO:0000976">
    <property type="term" value="F:transcription cis-regulatory region binding"/>
    <property type="evidence" value="ECO:0007669"/>
    <property type="project" value="TreeGrafter"/>
</dbReference>
<feature type="binding site" evidence="7">
    <location>
        <position position="86"/>
    </location>
    <ligand>
        <name>Zn(2+)</name>
        <dbReference type="ChEBI" id="CHEBI:29105"/>
    </ligand>
</feature>
<evidence type="ECO:0000256" key="6">
    <source>
        <dbReference type="ARBA" id="ARBA00023163"/>
    </source>
</evidence>
<dbReference type="Pfam" id="PF01475">
    <property type="entry name" value="FUR"/>
    <property type="match status" value="1"/>
</dbReference>
<dbReference type="EMBL" id="CP059066">
    <property type="protein sequence ID" value="QSQ08931.1"/>
    <property type="molecule type" value="Genomic_DNA"/>
</dbReference>
<dbReference type="AlphaFoldDB" id="A0A8A0RKH2"/>
<keyword evidence="4" id="KW-0805">Transcription regulation</keyword>
<sequence>MTRKKGFTRMTKQRRIILDVLRSTTSHPTADWLYEKVKDKIPNISLGTVYRNLNILKEMNEIMELNYGSTYSRFDGNPQNHYHFVCERCGRVFDIDEEVHREMDRRVEEKTGFTVRYHRMEFYGTCRECQNEKEEE</sequence>
<evidence type="ECO:0000313" key="9">
    <source>
        <dbReference type="EMBL" id="QSQ08931.1"/>
    </source>
</evidence>
<keyword evidence="6" id="KW-0804">Transcription</keyword>
<dbReference type="InterPro" id="IPR002481">
    <property type="entry name" value="FUR"/>
</dbReference>
<dbReference type="RefSeq" id="WP_206709129.1">
    <property type="nucleotide sequence ID" value="NZ_CP059066.1"/>
</dbReference>
<evidence type="ECO:0000256" key="3">
    <source>
        <dbReference type="ARBA" id="ARBA00022833"/>
    </source>
</evidence>
<evidence type="ECO:0000256" key="8">
    <source>
        <dbReference type="PIRSR" id="PIRSR602481-2"/>
    </source>
</evidence>
<reference evidence="9" key="1">
    <citation type="submission" date="2020-07" db="EMBL/GenBank/DDBJ databases">
        <title>Koleobacter methoxysyntrophicus gen. nov., sp. nov., a novel anaerobic bacterium isolated from deep subsurface oil field and proposal of Koleobacterales ord. nov. in the phylum Firmicutes.</title>
        <authorList>
            <person name="Sakamoto S."/>
            <person name="Tamaki H."/>
        </authorList>
    </citation>
    <scope>NUCLEOTIDE SEQUENCE</scope>
    <source>
        <strain evidence="9">NRmbB1</strain>
    </source>
</reference>
<evidence type="ECO:0000256" key="4">
    <source>
        <dbReference type="ARBA" id="ARBA00023015"/>
    </source>
</evidence>
<name>A0A8A0RKH2_9FIRM</name>
<feature type="binding site" evidence="7">
    <location>
        <position position="126"/>
    </location>
    <ligand>
        <name>Zn(2+)</name>
        <dbReference type="ChEBI" id="CHEBI:29105"/>
    </ligand>
</feature>
<dbReference type="Proteomes" id="UP000662904">
    <property type="component" value="Chromosome"/>
</dbReference>
<dbReference type="InterPro" id="IPR036390">
    <property type="entry name" value="WH_DNA-bd_sf"/>
</dbReference>
<dbReference type="GO" id="GO:0008270">
    <property type="term" value="F:zinc ion binding"/>
    <property type="evidence" value="ECO:0007669"/>
    <property type="project" value="TreeGrafter"/>
</dbReference>
<dbReference type="Gene3D" id="1.10.10.10">
    <property type="entry name" value="Winged helix-like DNA-binding domain superfamily/Winged helix DNA-binding domain"/>
    <property type="match status" value="1"/>
</dbReference>
<evidence type="ECO:0000256" key="2">
    <source>
        <dbReference type="ARBA" id="ARBA00022491"/>
    </source>
</evidence>
<dbReference type="GO" id="GO:0003700">
    <property type="term" value="F:DNA-binding transcription factor activity"/>
    <property type="evidence" value="ECO:0007669"/>
    <property type="project" value="InterPro"/>
</dbReference>
<dbReference type="InterPro" id="IPR043135">
    <property type="entry name" value="Fur_C"/>
</dbReference>
<comment type="cofactor">
    <cofactor evidence="8">
        <name>Mn(2+)</name>
        <dbReference type="ChEBI" id="CHEBI:29035"/>
    </cofactor>
    <cofactor evidence="8">
        <name>Fe(2+)</name>
        <dbReference type="ChEBI" id="CHEBI:29033"/>
    </cofactor>
    <text evidence="8">Binds 1 Mn(2+) or Fe(2+) ion per subunit.</text>
</comment>
<comment type="cofactor">
    <cofactor evidence="7">
        <name>Zn(2+)</name>
        <dbReference type="ChEBI" id="CHEBI:29105"/>
    </cofactor>
    <text evidence="7">Binds 1 zinc ion per subunit.</text>
</comment>
<evidence type="ECO:0000256" key="1">
    <source>
        <dbReference type="ARBA" id="ARBA00007957"/>
    </source>
</evidence>
<dbReference type="GO" id="GO:1900376">
    <property type="term" value="P:regulation of secondary metabolite biosynthetic process"/>
    <property type="evidence" value="ECO:0007669"/>
    <property type="project" value="TreeGrafter"/>
</dbReference>